<dbReference type="InterPro" id="IPR001482">
    <property type="entry name" value="T2SS/T4SS_dom"/>
</dbReference>
<comment type="similarity">
    <text evidence="1">Belongs to the GSP E family.</text>
</comment>
<dbReference type="PANTHER" id="PTHR30486">
    <property type="entry name" value="TWITCHING MOTILITY PROTEIN PILT"/>
    <property type="match status" value="1"/>
</dbReference>
<protein>
    <submittedName>
        <fullName evidence="3">Type II secretion system protein E</fullName>
    </submittedName>
</protein>
<name>D6PBI4_9ARCH</name>
<dbReference type="CDD" id="cd01130">
    <property type="entry name" value="VirB11-like_ATPase"/>
    <property type="match status" value="1"/>
</dbReference>
<dbReference type="GO" id="GO:0016887">
    <property type="term" value="F:ATP hydrolysis activity"/>
    <property type="evidence" value="ECO:0007669"/>
    <property type="project" value="InterPro"/>
</dbReference>
<dbReference type="SUPFAM" id="SSF52540">
    <property type="entry name" value="P-loop containing nucleoside triphosphate hydrolases"/>
    <property type="match status" value="1"/>
</dbReference>
<sequence length="518" mass="59221">MINCFGRGCAYGKKQNKGGGKRQRAKQRAQYDELDKYPVMPPHAFARIVRDKQTLNIIYQIIEPPMTKKEQEYRDEILDIFIRSLTANIEEIDANPEAYIRTAMDKVIKSYGMKINKKSKSKIFYYLRRDLIGYGQMDVLMNDINVEDISLDGTGVPIFAYHRKFESVETTCVWNTDHELESYVIKLAQRCGKHISVADPLLDATLMDGSRIVMKLGHEISTRGSAFCIRRFKDDPFSPADIVAFRTMSSLMVAYLWIAFQNEVPMLFVGGTASGKTTTLNAMCIFIPWQMKIVSIESTREVNIPQPNWVPGLTRQGFGGESTDGVIGEFELLKAALRERPEYIIVGEIRGAEAYVLFQAMATGHCAYSTVHADSVPSLVHRLENKPIDIPRVLLPALEACSIQIQTRINGKRVRRTKQLVEIVGIDPNSLEIITNEVFRWDVTSDDFIFSGKSYVLEKIMVKLNYSQDDMRRELRTRKRILEWMVLNDIRKADQVSQIVTEYYVRPTEILARVDGLR</sequence>
<evidence type="ECO:0000259" key="2">
    <source>
        <dbReference type="Pfam" id="PF00437"/>
    </source>
</evidence>
<organism evidence="3">
    <name type="scientific">uncultured archaeon MedDCM-OCT-S05-C205</name>
    <dbReference type="NCBI Taxonomy" id="743089"/>
    <lineage>
        <taxon>Archaea</taxon>
        <taxon>environmental samples</taxon>
    </lineage>
</organism>
<reference evidence="3" key="1">
    <citation type="journal article" date="2010" name="ISME J.">
        <title>Metagenome of the Mediterranean deep chlorophyll maximum studied by direct and fosmid library 454 pyrosequencing.</title>
        <authorList>
            <person name="Ghai R."/>
            <person name="Martin-Cuadrado A.B."/>
            <person name="Molto A.G."/>
            <person name="Heredia I.G."/>
            <person name="Cabrera R."/>
            <person name="Martin J."/>
            <person name="Verdu M."/>
            <person name="Deschamps P."/>
            <person name="Moreira D."/>
            <person name="Lopez-Garcia P."/>
            <person name="Mira A."/>
            <person name="Rodriguez-Valera F."/>
        </authorList>
    </citation>
    <scope>NUCLEOTIDE SEQUENCE</scope>
</reference>
<accession>D6PBI4</accession>
<evidence type="ECO:0000256" key="1">
    <source>
        <dbReference type="ARBA" id="ARBA00006611"/>
    </source>
</evidence>
<evidence type="ECO:0000313" key="3">
    <source>
        <dbReference type="EMBL" id="ADD93085.1"/>
    </source>
</evidence>
<proteinExistence type="inferred from homology"/>
<dbReference type="Gene3D" id="3.40.50.300">
    <property type="entry name" value="P-loop containing nucleotide triphosphate hydrolases"/>
    <property type="match status" value="1"/>
</dbReference>
<dbReference type="InterPro" id="IPR050921">
    <property type="entry name" value="T4SS_GSP_E_ATPase"/>
</dbReference>
<dbReference type="PANTHER" id="PTHR30486:SF6">
    <property type="entry name" value="TYPE IV PILUS RETRACTATION ATPASE PILT"/>
    <property type="match status" value="1"/>
</dbReference>
<dbReference type="AlphaFoldDB" id="D6PBI4"/>
<feature type="domain" description="Bacterial type II secretion system protein E" evidence="2">
    <location>
        <begin position="201"/>
        <end position="385"/>
    </location>
</feature>
<dbReference type="EMBL" id="GU942963">
    <property type="protein sequence ID" value="ADD93085.1"/>
    <property type="molecule type" value="Genomic_DNA"/>
</dbReference>
<dbReference type="InterPro" id="IPR027417">
    <property type="entry name" value="P-loop_NTPase"/>
</dbReference>
<dbReference type="Gene3D" id="3.30.450.380">
    <property type="match status" value="1"/>
</dbReference>
<dbReference type="Pfam" id="PF00437">
    <property type="entry name" value="T2SSE"/>
    <property type="match status" value="1"/>
</dbReference>